<reference evidence="1" key="1">
    <citation type="submission" date="2021-02" db="EMBL/GenBank/DDBJ databases">
        <authorList>
            <person name="Nowell W R."/>
        </authorList>
    </citation>
    <scope>NUCLEOTIDE SEQUENCE</scope>
    <source>
        <strain evidence="1">Ploen Becks lab</strain>
    </source>
</reference>
<accession>A0A814Q2A4</accession>
<name>A0A814Q2A4_9BILA</name>
<evidence type="ECO:0000313" key="1">
    <source>
        <dbReference type="EMBL" id="CAF1113532.1"/>
    </source>
</evidence>
<comment type="caution">
    <text evidence="1">The sequence shown here is derived from an EMBL/GenBank/DDBJ whole genome shotgun (WGS) entry which is preliminary data.</text>
</comment>
<keyword evidence="2" id="KW-1185">Reference proteome</keyword>
<organism evidence="1 2">
    <name type="scientific">Brachionus calyciflorus</name>
    <dbReference type="NCBI Taxonomy" id="104777"/>
    <lineage>
        <taxon>Eukaryota</taxon>
        <taxon>Metazoa</taxon>
        <taxon>Spiralia</taxon>
        <taxon>Gnathifera</taxon>
        <taxon>Rotifera</taxon>
        <taxon>Eurotatoria</taxon>
        <taxon>Monogononta</taxon>
        <taxon>Pseudotrocha</taxon>
        <taxon>Ploima</taxon>
        <taxon>Brachionidae</taxon>
        <taxon>Brachionus</taxon>
    </lineage>
</organism>
<evidence type="ECO:0000313" key="2">
    <source>
        <dbReference type="Proteomes" id="UP000663879"/>
    </source>
</evidence>
<sequence>MKISKETRKFIEKRLNIESNEPIQELNNEVICLESRFNSIRNQKFYPENYFINKFRKSELVDDFESLSPSYDSISFKNYNEQNVIISKNSPVEIFLNHLSFNNCYLPKDTSKIDLIDITDL</sequence>
<dbReference type="EMBL" id="CAJNOC010008303">
    <property type="protein sequence ID" value="CAF1113532.1"/>
    <property type="molecule type" value="Genomic_DNA"/>
</dbReference>
<protein>
    <submittedName>
        <fullName evidence="1">Uncharacterized protein</fullName>
    </submittedName>
</protein>
<proteinExistence type="predicted"/>
<dbReference type="AlphaFoldDB" id="A0A814Q2A4"/>
<gene>
    <name evidence="1" type="ORF">OXX778_LOCUS21729</name>
</gene>
<dbReference type="Proteomes" id="UP000663879">
    <property type="component" value="Unassembled WGS sequence"/>
</dbReference>